<keyword evidence="8" id="KW-1185">Reference proteome</keyword>
<evidence type="ECO:0000256" key="1">
    <source>
        <dbReference type="ARBA" id="ARBA00022491"/>
    </source>
</evidence>
<feature type="DNA-binding region" description="H-T-H motif" evidence="5">
    <location>
        <begin position="33"/>
        <end position="52"/>
    </location>
</feature>
<dbReference type="InterPro" id="IPR001647">
    <property type="entry name" value="HTH_TetR"/>
</dbReference>
<sequence length="195" mass="21742">MARTRADNFDDVKAAILAAAARVFAEKGFRNANIIDIGAASGASKSRMYHYFPSKEAMLSEMLLEHVNGLLTIARDITGSKLPPEEKLRKYVLAHLNYYFGMRDRHKVLLTDAEYLPEAVLADVRGSEHQLVQQLGAVLKELNPERFKARLNTSAHAMLIYGMLNWTHTWYEPEGALSLSSLASKAVDLCLHGVL</sequence>
<evidence type="ECO:0000256" key="5">
    <source>
        <dbReference type="PROSITE-ProRule" id="PRU00335"/>
    </source>
</evidence>
<keyword evidence="1" id="KW-0678">Repressor</keyword>
<dbReference type="PANTHER" id="PTHR30055">
    <property type="entry name" value="HTH-TYPE TRANSCRIPTIONAL REGULATOR RUTR"/>
    <property type="match status" value="1"/>
</dbReference>
<dbReference type="Pfam" id="PF00440">
    <property type="entry name" value="TetR_N"/>
    <property type="match status" value="1"/>
</dbReference>
<dbReference type="SUPFAM" id="SSF48498">
    <property type="entry name" value="Tetracyclin repressor-like, C-terminal domain"/>
    <property type="match status" value="1"/>
</dbReference>
<dbReference type="PROSITE" id="PS50977">
    <property type="entry name" value="HTH_TETR_2"/>
    <property type="match status" value="1"/>
</dbReference>
<dbReference type="InterPro" id="IPR036271">
    <property type="entry name" value="Tet_transcr_reg_TetR-rel_C_sf"/>
</dbReference>
<feature type="domain" description="HTH tetR-type" evidence="6">
    <location>
        <begin position="10"/>
        <end position="70"/>
    </location>
</feature>
<dbReference type="GO" id="GO:0003700">
    <property type="term" value="F:DNA-binding transcription factor activity"/>
    <property type="evidence" value="ECO:0007669"/>
    <property type="project" value="TreeGrafter"/>
</dbReference>
<name>A0A1N7SLP9_9BURK</name>
<dbReference type="PRINTS" id="PR00455">
    <property type="entry name" value="HTHTETR"/>
</dbReference>
<dbReference type="Gene3D" id="1.10.357.10">
    <property type="entry name" value="Tetracycline Repressor, domain 2"/>
    <property type="match status" value="1"/>
</dbReference>
<keyword evidence="4" id="KW-0804">Transcription</keyword>
<dbReference type="PANTHER" id="PTHR30055:SF175">
    <property type="entry name" value="HTH-TYPE TRANSCRIPTIONAL REPRESSOR KSTR2"/>
    <property type="match status" value="1"/>
</dbReference>
<evidence type="ECO:0000313" key="8">
    <source>
        <dbReference type="Proteomes" id="UP000195569"/>
    </source>
</evidence>
<accession>A0A1N7SLP9</accession>
<keyword evidence="2" id="KW-0805">Transcription regulation</keyword>
<dbReference type="EMBL" id="CYGY02000063">
    <property type="protein sequence ID" value="SIT48300.1"/>
    <property type="molecule type" value="Genomic_DNA"/>
</dbReference>
<dbReference type="RefSeq" id="WP_087737920.1">
    <property type="nucleotide sequence ID" value="NZ_CYGY02000063.1"/>
</dbReference>
<dbReference type="InterPro" id="IPR009057">
    <property type="entry name" value="Homeodomain-like_sf"/>
</dbReference>
<dbReference type="OrthoDB" id="9816320at2"/>
<dbReference type="Gene3D" id="1.10.10.60">
    <property type="entry name" value="Homeodomain-like"/>
    <property type="match status" value="1"/>
</dbReference>
<dbReference type="AlphaFoldDB" id="A0A1N7SLP9"/>
<protein>
    <submittedName>
        <fullName evidence="7">TetR family transcriptional regulator</fullName>
    </submittedName>
</protein>
<evidence type="ECO:0000256" key="3">
    <source>
        <dbReference type="ARBA" id="ARBA00023125"/>
    </source>
</evidence>
<dbReference type="Pfam" id="PF17932">
    <property type="entry name" value="TetR_C_24"/>
    <property type="match status" value="1"/>
</dbReference>
<evidence type="ECO:0000256" key="2">
    <source>
        <dbReference type="ARBA" id="ARBA00023015"/>
    </source>
</evidence>
<organism evidence="7 8">
    <name type="scientific">Paraburkholderia piptadeniae</name>
    <dbReference type="NCBI Taxonomy" id="1701573"/>
    <lineage>
        <taxon>Bacteria</taxon>
        <taxon>Pseudomonadati</taxon>
        <taxon>Pseudomonadota</taxon>
        <taxon>Betaproteobacteria</taxon>
        <taxon>Burkholderiales</taxon>
        <taxon>Burkholderiaceae</taxon>
        <taxon>Paraburkholderia</taxon>
    </lineage>
</organism>
<dbReference type="SUPFAM" id="SSF46689">
    <property type="entry name" value="Homeodomain-like"/>
    <property type="match status" value="1"/>
</dbReference>
<gene>
    <name evidence="7" type="ORF">BN2476_630100</name>
</gene>
<proteinExistence type="predicted"/>
<dbReference type="InterPro" id="IPR041490">
    <property type="entry name" value="KstR2_TetR_C"/>
</dbReference>
<evidence type="ECO:0000259" key="6">
    <source>
        <dbReference type="PROSITE" id="PS50977"/>
    </source>
</evidence>
<evidence type="ECO:0000256" key="4">
    <source>
        <dbReference type="ARBA" id="ARBA00023163"/>
    </source>
</evidence>
<dbReference type="InterPro" id="IPR050109">
    <property type="entry name" value="HTH-type_TetR-like_transc_reg"/>
</dbReference>
<comment type="caution">
    <text evidence="7">The sequence shown here is derived from an EMBL/GenBank/DDBJ whole genome shotgun (WGS) entry which is preliminary data.</text>
</comment>
<reference evidence="7" key="1">
    <citation type="submission" date="2016-12" db="EMBL/GenBank/DDBJ databases">
        <authorList>
            <person name="Moulin L."/>
        </authorList>
    </citation>
    <scope>NUCLEOTIDE SEQUENCE [LARGE SCALE GENOMIC DNA]</scope>
    <source>
        <strain evidence="7">STM 7183</strain>
    </source>
</reference>
<keyword evidence="3 5" id="KW-0238">DNA-binding</keyword>
<evidence type="ECO:0000313" key="7">
    <source>
        <dbReference type="EMBL" id="SIT48300.1"/>
    </source>
</evidence>
<dbReference type="GO" id="GO:0000976">
    <property type="term" value="F:transcription cis-regulatory region binding"/>
    <property type="evidence" value="ECO:0007669"/>
    <property type="project" value="TreeGrafter"/>
</dbReference>
<dbReference type="Proteomes" id="UP000195569">
    <property type="component" value="Unassembled WGS sequence"/>
</dbReference>